<sequence length="334" mass="34339">MFELAPRLLAVLDAGDPVIVATAVSLQGSAPSGAGTSMAVLPGGEVVGTISGGCVEGSLYGTAEEVLATGVAVLERFGFDETGPAADPDAVWAPALRCGGRIEVLVHRVGPDDHAVVDALRRAEAGSPVSLALSLDPGTLATVVTAPEGCRGRVFTERADTRPRCVVVGAVEFAVAVTNAAAVLGYAVTVVDPRPVFLTDERFPAADQRVVGWPTRVLAETPVDESTVVVVLSHDDRFDAAVIDLALRRGAGYVGAMGSRATHERRLEELRALGTPELGRLRSPIGLDISAVTPAEIAVAVMAEVIAVRNGAGGGALTGGEGPLHRRRGEALRV</sequence>
<dbReference type="Pfam" id="PF02625">
    <property type="entry name" value="XdhC_CoxI"/>
    <property type="match status" value="1"/>
</dbReference>
<dbReference type="EMBL" id="SNVW01000001">
    <property type="protein sequence ID" value="TDN46570.1"/>
    <property type="molecule type" value="Genomic_DNA"/>
</dbReference>
<dbReference type="InterPro" id="IPR003777">
    <property type="entry name" value="XdhC_CoxI"/>
</dbReference>
<dbReference type="InterPro" id="IPR027051">
    <property type="entry name" value="XdhC_Rossmann_dom"/>
</dbReference>
<reference evidence="3 4" key="1">
    <citation type="submission" date="2019-03" db="EMBL/GenBank/DDBJ databases">
        <title>Genomic analyses of the natural microbiome of Caenorhabditis elegans.</title>
        <authorList>
            <person name="Samuel B."/>
        </authorList>
    </citation>
    <scope>NUCLEOTIDE SEQUENCE [LARGE SCALE GENOMIC DNA]</scope>
    <source>
        <strain evidence="3 4">JUb65</strain>
    </source>
</reference>
<name>A0A4R6DNS4_9MICO</name>
<proteinExistence type="predicted"/>
<comment type="caution">
    <text evidence="3">The sequence shown here is derived from an EMBL/GenBank/DDBJ whole genome shotgun (WGS) entry which is preliminary data.</text>
</comment>
<dbReference type="OrthoDB" id="9815497at2"/>
<evidence type="ECO:0000313" key="4">
    <source>
        <dbReference type="Proteomes" id="UP000295764"/>
    </source>
</evidence>
<organism evidence="3 4">
    <name type="scientific">Curtobacterium flaccumfaciens</name>
    <dbReference type="NCBI Taxonomy" id="2035"/>
    <lineage>
        <taxon>Bacteria</taxon>
        <taxon>Bacillati</taxon>
        <taxon>Actinomycetota</taxon>
        <taxon>Actinomycetes</taxon>
        <taxon>Micrococcales</taxon>
        <taxon>Microbacteriaceae</taxon>
        <taxon>Curtobacterium</taxon>
    </lineage>
</organism>
<evidence type="ECO:0000313" key="3">
    <source>
        <dbReference type="EMBL" id="TDN46570.1"/>
    </source>
</evidence>
<accession>A0A4R6DNS4</accession>
<feature type="domain" description="XdhC- CoxI" evidence="1">
    <location>
        <begin position="12"/>
        <end position="78"/>
    </location>
</feature>
<protein>
    <submittedName>
        <fullName evidence="3">Xanthine dehydrogenase accessory factor</fullName>
    </submittedName>
</protein>
<dbReference type="AlphaFoldDB" id="A0A4R6DNS4"/>
<dbReference type="Gene3D" id="3.40.50.720">
    <property type="entry name" value="NAD(P)-binding Rossmann-like Domain"/>
    <property type="match status" value="1"/>
</dbReference>
<dbReference type="PANTHER" id="PTHR30388">
    <property type="entry name" value="ALDEHYDE OXIDOREDUCTASE MOLYBDENUM COFACTOR ASSEMBLY PROTEIN"/>
    <property type="match status" value="1"/>
</dbReference>
<dbReference type="Pfam" id="PF13478">
    <property type="entry name" value="XdhC_C"/>
    <property type="match status" value="1"/>
</dbReference>
<dbReference type="RefSeq" id="WP_133518425.1">
    <property type="nucleotide sequence ID" value="NZ_SNVW01000001.1"/>
</dbReference>
<dbReference type="InterPro" id="IPR052698">
    <property type="entry name" value="MoCofactor_Util/Proc"/>
</dbReference>
<gene>
    <name evidence="3" type="ORF">EDF64_101436</name>
</gene>
<feature type="domain" description="XdhC Rossmann" evidence="2">
    <location>
        <begin position="166"/>
        <end position="305"/>
    </location>
</feature>
<evidence type="ECO:0000259" key="1">
    <source>
        <dbReference type="Pfam" id="PF02625"/>
    </source>
</evidence>
<evidence type="ECO:0000259" key="2">
    <source>
        <dbReference type="Pfam" id="PF13478"/>
    </source>
</evidence>
<dbReference type="Proteomes" id="UP000295764">
    <property type="component" value="Unassembled WGS sequence"/>
</dbReference>
<dbReference type="PANTHER" id="PTHR30388:SF4">
    <property type="entry name" value="MOLYBDENUM COFACTOR INSERTION CHAPERONE PAOD"/>
    <property type="match status" value="1"/>
</dbReference>